<dbReference type="EMBL" id="LK052887">
    <property type="protein sequence ID" value="CDR38577.1"/>
    <property type="molecule type" value="Genomic_DNA"/>
</dbReference>
<reference evidence="4" key="1">
    <citation type="journal article" date="2014" name="Genome Announc.">
        <title>Genome sequence of the yeast Cyberlindnera fabianii (Hansenula fabianii).</title>
        <authorList>
            <person name="Freel K.C."/>
            <person name="Sarilar V."/>
            <person name="Neuveglise C."/>
            <person name="Devillers H."/>
            <person name="Friedrich A."/>
            <person name="Schacherer J."/>
        </authorList>
    </citation>
    <scope>NUCLEOTIDE SEQUENCE</scope>
    <source>
        <strain evidence="4">YJS4271</strain>
    </source>
</reference>
<dbReference type="Gene3D" id="3.40.50.720">
    <property type="entry name" value="NAD(P)-binding Rossmann-like Domain"/>
    <property type="match status" value="1"/>
</dbReference>
<dbReference type="GO" id="GO:0016616">
    <property type="term" value="F:oxidoreductase activity, acting on the CH-OH group of donors, NAD or NADP as acceptor"/>
    <property type="evidence" value="ECO:0007669"/>
    <property type="project" value="TreeGrafter"/>
</dbReference>
<accession>A0A061AN56</accession>
<dbReference type="InterPro" id="IPR050425">
    <property type="entry name" value="NAD(P)_dehydrat-like"/>
</dbReference>
<gene>
    <name evidence="4" type="ORF">CYFA0S_02e03290g</name>
</gene>
<dbReference type="InterPro" id="IPR036291">
    <property type="entry name" value="NAD(P)-bd_dom_sf"/>
</dbReference>
<dbReference type="AlphaFoldDB" id="A0A061AN56"/>
<evidence type="ECO:0000256" key="1">
    <source>
        <dbReference type="ARBA" id="ARBA00023002"/>
    </source>
</evidence>
<dbReference type="VEuPathDB" id="FungiDB:BON22_4033"/>
<dbReference type="PhylomeDB" id="A0A061AN56"/>
<dbReference type="Pfam" id="PF01370">
    <property type="entry name" value="Epimerase"/>
    <property type="match status" value="1"/>
</dbReference>
<evidence type="ECO:0000259" key="3">
    <source>
        <dbReference type="Pfam" id="PF01370"/>
    </source>
</evidence>
<feature type="domain" description="NAD-dependent epimerase/dehydratase" evidence="3">
    <location>
        <begin position="6"/>
        <end position="205"/>
    </location>
</feature>
<dbReference type="InterPro" id="IPR001509">
    <property type="entry name" value="Epimerase_deHydtase"/>
</dbReference>
<organism evidence="4">
    <name type="scientific">Cyberlindnera fabianii</name>
    <name type="common">Yeast</name>
    <name type="synonym">Hansenula fabianii</name>
    <dbReference type="NCBI Taxonomy" id="36022"/>
    <lineage>
        <taxon>Eukaryota</taxon>
        <taxon>Fungi</taxon>
        <taxon>Dikarya</taxon>
        <taxon>Ascomycota</taxon>
        <taxon>Saccharomycotina</taxon>
        <taxon>Saccharomycetes</taxon>
        <taxon>Phaffomycetales</taxon>
        <taxon>Phaffomycetaceae</taxon>
        <taxon>Cyberlindnera</taxon>
    </lineage>
</organism>
<dbReference type="SUPFAM" id="SSF51735">
    <property type="entry name" value="NAD(P)-binding Rossmann-fold domains"/>
    <property type="match status" value="1"/>
</dbReference>
<keyword evidence="1" id="KW-0560">Oxidoreductase</keyword>
<name>A0A061AN56_CYBFA</name>
<comment type="similarity">
    <text evidence="2">Belongs to the NAD(P)-dependent epimerase/dehydratase family. Dihydroflavonol-4-reductase subfamily.</text>
</comment>
<protein>
    <submittedName>
        <fullName evidence="4">CYFA0S02e03290g1_1</fullName>
    </submittedName>
</protein>
<proteinExistence type="inferred from homology"/>
<evidence type="ECO:0000313" key="4">
    <source>
        <dbReference type="EMBL" id="CDR38577.1"/>
    </source>
</evidence>
<evidence type="ECO:0000256" key="2">
    <source>
        <dbReference type="ARBA" id="ARBA00023445"/>
    </source>
</evidence>
<dbReference type="OrthoDB" id="2735536at2759"/>
<dbReference type="PANTHER" id="PTHR10366:SF564">
    <property type="entry name" value="STEROL-4-ALPHA-CARBOXYLATE 3-DEHYDROGENASE, DECARBOXYLATING"/>
    <property type="match status" value="1"/>
</dbReference>
<dbReference type="FunFam" id="3.40.50.720:FF:000191">
    <property type="entry name" value="Methylglyoxal reductase (NADPH-dependent)"/>
    <property type="match status" value="1"/>
</dbReference>
<sequence length="351" mass="38112">MAPTTVLVTGASGFIALHILDLLLSKGYRVIGTVRTQSKADKIASQFKSLYPSGDLSFELVEDISTDDAFDHVLKSHPEITEVLHTASPFSFGLNKSFEDAYLKPATVGTKNILTATKKYAPQVKHVVVTSSFAAIANRDKAGDSSFIHTEETWNPIQWSDVSDEAKAYTASKKLAEVVARDFVKDEKPSFTLSTVNPPYVLGPQMFADALANPTLNTSAEFVNALFKVAPEDVEYHATPAGLSADVRDVAKLHVAPLEKDLAGARLFPVNGAFNGQTLLNSLHKLHPELDGVVGKGAPEGAEENVEASKAFYDTSKTKELTGFEWIPLEKTLGDSIQQILDYKRANDETI</sequence>
<dbReference type="PANTHER" id="PTHR10366">
    <property type="entry name" value="NAD DEPENDENT EPIMERASE/DEHYDRATASE"/>
    <property type="match status" value="1"/>
</dbReference>